<evidence type="ECO:0000313" key="1">
    <source>
        <dbReference type="EMBL" id="TFK02684.1"/>
    </source>
</evidence>
<accession>A0A4D9E6W0</accession>
<gene>
    <name evidence="1" type="ORF">DR999_PMT14971</name>
</gene>
<dbReference type="AlphaFoldDB" id="A0A4D9E6W0"/>
<dbReference type="Proteomes" id="UP000297703">
    <property type="component" value="Unassembled WGS sequence"/>
</dbReference>
<reference evidence="1 2" key="1">
    <citation type="submission" date="2019-04" db="EMBL/GenBank/DDBJ databases">
        <title>Draft genome of the big-headed turtle Platysternon megacephalum.</title>
        <authorList>
            <person name="Gong S."/>
        </authorList>
    </citation>
    <scope>NUCLEOTIDE SEQUENCE [LARGE SCALE GENOMIC DNA]</scope>
    <source>
        <strain evidence="1">DO16091913</strain>
        <tissue evidence="1">Muscle</tissue>
    </source>
</reference>
<proteinExistence type="predicted"/>
<evidence type="ECO:0000313" key="2">
    <source>
        <dbReference type="Proteomes" id="UP000297703"/>
    </source>
</evidence>
<keyword evidence="2" id="KW-1185">Reference proteome</keyword>
<sequence length="101" mass="11735">MHNLLFACANGCTSSFMHRHKLLHPDNKHVLMYFSTIQIKMCLKWFLSISYKWCERGHTSWGGEVSSSKWHPPYDTGQKSCLVLSLDWTGEKPSKKRTGQF</sequence>
<organism evidence="1 2">
    <name type="scientific">Platysternon megacephalum</name>
    <name type="common">big-headed turtle</name>
    <dbReference type="NCBI Taxonomy" id="55544"/>
    <lineage>
        <taxon>Eukaryota</taxon>
        <taxon>Metazoa</taxon>
        <taxon>Chordata</taxon>
        <taxon>Craniata</taxon>
        <taxon>Vertebrata</taxon>
        <taxon>Euteleostomi</taxon>
        <taxon>Archelosauria</taxon>
        <taxon>Testudinata</taxon>
        <taxon>Testudines</taxon>
        <taxon>Cryptodira</taxon>
        <taxon>Durocryptodira</taxon>
        <taxon>Testudinoidea</taxon>
        <taxon>Platysternidae</taxon>
        <taxon>Platysternon</taxon>
    </lineage>
</organism>
<comment type="caution">
    <text evidence="1">The sequence shown here is derived from an EMBL/GenBank/DDBJ whole genome shotgun (WGS) entry which is preliminary data.</text>
</comment>
<protein>
    <submittedName>
        <fullName evidence="1">Podocan-like protein 1</fullName>
    </submittedName>
</protein>
<dbReference type="EMBL" id="QXTE01000179">
    <property type="protein sequence ID" value="TFK02684.1"/>
    <property type="molecule type" value="Genomic_DNA"/>
</dbReference>
<reference evidence="1 2" key="2">
    <citation type="submission" date="2019-04" db="EMBL/GenBank/DDBJ databases">
        <title>The genome sequence of big-headed turtle.</title>
        <authorList>
            <person name="Gong S."/>
        </authorList>
    </citation>
    <scope>NUCLEOTIDE SEQUENCE [LARGE SCALE GENOMIC DNA]</scope>
    <source>
        <strain evidence="1">DO16091913</strain>
        <tissue evidence="1">Muscle</tissue>
    </source>
</reference>
<name>A0A4D9E6W0_9SAUR</name>